<keyword evidence="1" id="KW-0694">RNA-binding</keyword>
<evidence type="ECO:0000313" key="5">
    <source>
        <dbReference type="EnsemblMetazoa" id="CapteP212696"/>
    </source>
</evidence>
<evidence type="ECO:0000256" key="1">
    <source>
        <dbReference type="PROSITE-ProRule" id="PRU00176"/>
    </source>
</evidence>
<reference evidence="6" key="1">
    <citation type="submission" date="2012-12" db="EMBL/GenBank/DDBJ databases">
        <authorList>
            <person name="Hellsten U."/>
            <person name="Grimwood J."/>
            <person name="Chapman J.A."/>
            <person name="Shapiro H."/>
            <person name="Aerts A."/>
            <person name="Otillar R.P."/>
            <person name="Terry A.Y."/>
            <person name="Boore J.L."/>
            <person name="Simakov O."/>
            <person name="Marletaz F."/>
            <person name="Cho S.-J."/>
            <person name="Edsinger-Gonzales E."/>
            <person name="Havlak P."/>
            <person name="Kuo D.-H."/>
            <person name="Larsson T."/>
            <person name="Lv J."/>
            <person name="Arendt D."/>
            <person name="Savage R."/>
            <person name="Osoegawa K."/>
            <person name="de Jong P."/>
            <person name="Lindberg D.R."/>
            <person name="Seaver E.C."/>
            <person name="Weisblat D.A."/>
            <person name="Putnam N.H."/>
            <person name="Grigoriev I.V."/>
            <person name="Rokhsar D.S."/>
        </authorList>
    </citation>
    <scope>NUCLEOTIDE SEQUENCE</scope>
    <source>
        <strain evidence="6">I ESC-2004</strain>
    </source>
</reference>
<dbReference type="Gene3D" id="3.30.70.330">
    <property type="match status" value="1"/>
</dbReference>
<evidence type="ECO:0000313" key="6">
    <source>
        <dbReference type="Proteomes" id="UP000014760"/>
    </source>
</evidence>
<keyword evidence="6" id="KW-1185">Reference proteome</keyword>
<dbReference type="OrthoDB" id="6407164at2759"/>
<dbReference type="InterPro" id="IPR012677">
    <property type="entry name" value="Nucleotide-bd_a/b_plait_sf"/>
</dbReference>
<dbReference type="Proteomes" id="UP000014760">
    <property type="component" value="Unassembled WGS sequence"/>
</dbReference>
<reference evidence="4 6" key="2">
    <citation type="journal article" date="2013" name="Nature">
        <title>Insights into bilaterian evolution from three spiralian genomes.</title>
        <authorList>
            <person name="Simakov O."/>
            <person name="Marletaz F."/>
            <person name="Cho S.J."/>
            <person name="Edsinger-Gonzales E."/>
            <person name="Havlak P."/>
            <person name="Hellsten U."/>
            <person name="Kuo D.H."/>
            <person name="Larsson T."/>
            <person name="Lv J."/>
            <person name="Arendt D."/>
            <person name="Savage R."/>
            <person name="Osoegawa K."/>
            <person name="de Jong P."/>
            <person name="Grimwood J."/>
            <person name="Chapman J.A."/>
            <person name="Shapiro H."/>
            <person name="Aerts A."/>
            <person name="Otillar R.P."/>
            <person name="Terry A.Y."/>
            <person name="Boore J.L."/>
            <person name="Grigoriev I.V."/>
            <person name="Lindberg D.R."/>
            <person name="Seaver E.C."/>
            <person name="Weisblat D.A."/>
            <person name="Putnam N.H."/>
            <person name="Rokhsar D.S."/>
        </authorList>
    </citation>
    <scope>NUCLEOTIDE SEQUENCE</scope>
    <source>
        <strain evidence="4 6">I ESC-2004</strain>
    </source>
</reference>
<sequence>MVRETRYLWVGNLPEKASEERTSEVFARHGKIQSVKLLASKDDGAVKSAVVAFMDIRSASKAQNSENKLDGNVLQTQYSEPSAVGSGVTVTRTPAAANAASSTPSSASAHDAPSSSSSSNRTLFSQQSRPIAPSRYSGRSGGESG</sequence>
<dbReference type="GO" id="GO:0003723">
    <property type="term" value="F:RNA binding"/>
    <property type="evidence" value="ECO:0007669"/>
    <property type="project" value="UniProtKB-UniRule"/>
</dbReference>
<dbReference type="AlphaFoldDB" id="R7UIV7"/>
<feature type="region of interest" description="Disordered" evidence="2">
    <location>
        <begin position="78"/>
        <end position="145"/>
    </location>
</feature>
<evidence type="ECO:0000256" key="2">
    <source>
        <dbReference type="SAM" id="MobiDB-lite"/>
    </source>
</evidence>
<dbReference type="PROSITE" id="PS50102">
    <property type="entry name" value="RRM"/>
    <property type="match status" value="1"/>
</dbReference>
<dbReference type="InterPro" id="IPR000504">
    <property type="entry name" value="RRM_dom"/>
</dbReference>
<feature type="domain" description="RRM" evidence="3">
    <location>
        <begin position="6"/>
        <end position="81"/>
    </location>
</feature>
<proteinExistence type="predicted"/>
<dbReference type="EnsemblMetazoa" id="CapteT212696">
    <property type="protein sequence ID" value="CapteP212696"/>
    <property type="gene ID" value="CapteG212696"/>
</dbReference>
<dbReference type="EMBL" id="AMQN01001238">
    <property type="status" value="NOT_ANNOTATED_CDS"/>
    <property type="molecule type" value="Genomic_DNA"/>
</dbReference>
<dbReference type="SMART" id="SM00360">
    <property type="entry name" value="RRM"/>
    <property type="match status" value="1"/>
</dbReference>
<accession>R7UIV7</accession>
<dbReference type="Pfam" id="PF00076">
    <property type="entry name" value="RRM_1"/>
    <property type="match status" value="1"/>
</dbReference>
<evidence type="ECO:0000259" key="3">
    <source>
        <dbReference type="PROSITE" id="PS50102"/>
    </source>
</evidence>
<feature type="compositionally biased region" description="Low complexity" evidence="2">
    <location>
        <begin position="94"/>
        <end position="119"/>
    </location>
</feature>
<dbReference type="HOGENOM" id="CLU_1788671_0_0_1"/>
<name>R7UIV7_CAPTE</name>
<gene>
    <name evidence="4" type="ORF">CAPTEDRAFT_212696</name>
</gene>
<organism evidence="4">
    <name type="scientific">Capitella teleta</name>
    <name type="common">Polychaete worm</name>
    <dbReference type="NCBI Taxonomy" id="283909"/>
    <lineage>
        <taxon>Eukaryota</taxon>
        <taxon>Metazoa</taxon>
        <taxon>Spiralia</taxon>
        <taxon>Lophotrochozoa</taxon>
        <taxon>Annelida</taxon>
        <taxon>Polychaeta</taxon>
        <taxon>Sedentaria</taxon>
        <taxon>Scolecida</taxon>
        <taxon>Capitellidae</taxon>
        <taxon>Capitella</taxon>
    </lineage>
</organism>
<dbReference type="InterPro" id="IPR035979">
    <property type="entry name" value="RBD_domain_sf"/>
</dbReference>
<protein>
    <recommendedName>
        <fullName evidence="3">RRM domain-containing protein</fullName>
    </recommendedName>
</protein>
<dbReference type="EMBL" id="KB300949">
    <property type="protein sequence ID" value="ELU06100.1"/>
    <property type="molecule type" value="Genomic_DNA"/>
</dbReference>
<reference evidence="5" key="3">
    <citation type="submission" date="2015-06" db="UniProtKB">
        <authorList>
            <consortium name="EnsemblMetazoa"/>
        </authorList>
    </citation>
    <scope>IDENTIFICATION</scope>
</reference>
<feature type="compositionally biased region" description="Polar residues" evidence="2">
    <location>
        <begin position="120"/>
        <end position="129"/>
    </location>
</feature>
<evidence type="ECO:0000313" key="4">
    <source>
        <dbReference type="EMBL" id="ELU06100.1"/>
    </source>
</evidence>
<dbReference type="STRING" id="283909.R7UIV7"/>
<dbReference type="SUPFAM" id="SSF54928">
    <property type="entry name" value="RNA-binding domain, RBD"/>
    <property type="match status" value="1"/>
</dbReference>